<evidence type="ECO:0000313" key="2">
    <source>
        <dbReference type="EMBL" id="PHT64682.1"/>
    </source>
</evidence>
<dbReference type="Gramene" id="PHT64682">
    <property type="protein sequence ID" value="PHT64682"/>
    <property type="gene ID" value="T459_29107"/>
</dbReference>
<dbReference type="Proteomes" id="UP000222542">
    <property type="component" value="Unassembled WGS sequence"/>
</dbReference>
<gene>
    <name evidence="2" type="ORF">T459_29107</name>
</gene>
<dbReference type="AlphaFoldDB" id="A0A2G2Y4L1"/>
<organism evidence="2 3">
    <name type="scientific">Capsicum annuum</name>
    <name type="common">Capsicum pepper</name>
    <dbReference type="NCBI Taxonomy" id="4072"/>
    <lineage>
        <taxon>Eukaryota</taxon>
        <taxon>Viridiplantae</taxon>
        <taxon>Streptophyta</taxon>
        <taxon>Embryophyta</taxon>
        <taxon>Tracheophyta</taxon>
        <taxon>Spermatophyta</taxon>
        <taxon>Magnoliopsida</taxon>
        <taxon>eudicotyledons</taxon>
        <taxon>Gunneridae</taxon>
        <taxon>Pentapetalae</taxon>
        <taxon>asterids</taxon>
        <taxon>lamiids</taxon>
        <taxon>Solanales</taxon>
        <taxon>Solanaceae</taxon>
        <taxon>Solanoideae</taxon>
        <taxon>Capsiceae</taxon>
        <taxon>Capsicum</taxon>
    </lineage>
</organism>
<feature type="domain" description="F-box associated beta-propeller type 3" evidence="1">
    <location>
        <begin position="18"/>
        <end position="117"/>
    </location>
</feature>
<reference evidence="2 3" key="1">
    <citation type="journal article" date="2014" name="Nat. Genet.">
        <title>Genome sequence of the hot pepper provides insights into the evolution of pungency in Capsicum species.</title>
        <authorList>
            <person name="Kim S."/>
            <person name="Park M."/>
            <person name="Yeom S.I."/>
            <person name="Kim Y.M."/>
            <person name="Lee J.M."/>
            <person name="Lee H.A."/>
            <person name="Seo E."/>
            <person name="Choi J."/>
            <person name="Cheong K."/>
            <person name="Kim K.T."/>
            <person name="Jung K."/>
            <person name="Lee G.W."/>
            <person name="Oh S.K."/>
            <person name="Bae C."/>
            <person name="Kim S.B."/>
            <person name="Lee H.Y."/>
            <person name="Kim S.Y."/>
            <person name="Kim M.S."/>
            <person name="Kang B.C."/>
            <person name="Jo Y.D."/>
            <person name="Yang H.B."/>
            <person name="Jeong H.J."/>
            <person name="Kang W.H."/>
            <person name="Kwon J.K."/>
            <person name="Shin C."/>
            <person name="Lim J.Y."/>
            <person name="Park J.H."/>
            <person name="Huh J.H."/>
            <person name="Kim J.S."/>
            <person name="Kim B.D."/>
            <person name="Cohen O."/>
            <person name="Paran I."/>
            <person name="Suh M.C."/>
            <person name="Lee S.B."/>
            <person name="Kim Y.K."/>
            <person name="Shin Y."/>
            <person name="Noh S.J."/>
            <person name="Park J."/>
            <person name="Seo Y.S."/>
            <person name="Kwon S.Y."/>
            <person name="Kim H.A."/>
            <person name="Park J.M."/>
            <person name="Kim H.J."/>
            <person name="Choi S.B."/>
            <person name="Bosland P.W."/>
            <person name="Reeves G."/>
            <person name="Jo S.H."/>
            <person name="Lee B.W."/>
            <person name="Cho H.T."/>
            <person name="Choi H.S."/>
            <person name="Lee M.S."/>
            <person name="Yu Y."/>
            <person name="Do Choi Y."/>
            <person name="Park B.S."/>
            <person name="van Deynze A."/>
            <person name="Ashrafi H."/>
            <person name="Hill T."/>
            <person name="Kim W.T."/>
            <person name="Pai H.S."/>
            <person name="Ahn H.K."/>
            <person name="Yeam I."/>
            <person name="Giovannoni J.J."/>
            <person name="Rose J.K."/>
            <person name="Sorensen I."/>
            <person name="Lee S.J."/>
            <person name="Kim R.W."/>
            <person name="Choi I.Y."/>
            <person name="Choi B.S."/>
            <person name="Lim J.S."/>
            <person name="Lee Y.H."/>
            <person name="Choi D."/>
        </authorList>
    </citation>
    <scope>NUCLEOTIDE SEQUENCE [LARGE SCALE GENOMIC DNA]</scope>
    <source>
        <strain evidence="3">cv. CM334</strain>
    </source>
</reference>
<keyword evidence="3" id="KW-1185">Reference proteome</keyword>
<evidence type="ECO:0000259" key="1">
    <source>
        <dbReference type="Pfam" id="PF08268"/>
    </source>
</evidence>
<dbReference type="Pfam" id="PF08268">
    <property type="entry name" value="FBA_3"/>
    <property type="match status" value="1"/>
</dbReference>
<name>A0A2G2Y4L1_CAPAN</name>
<dbReference type="EMBL" id="AYRZ02000012">
    <property type="protein sequence ID" value="PHT64682.1"/>
    <property type="molecule type" value="Genomic_DNA"/>
</dbReference>
<comment type="caution">
    <text evidence="2">The sequence shown here is derived from an EMBL/GenBank/DDBJ whole genome shotgun (WGS) entry which is preliminary data.</text>
</comment>
<reference evidence="2 3" key="2">
    <citation type="journal article" date="2017" name="Genome Biol.">
        <title>New reference genome sequences of hot pepper reveal the massive evolution of plant disease-resistance genes by retroduplication.</title>
        <authorList>
            <person name="Kim S."/>
            <person name="Park J."/>
            <person name="Yeom S.I."/>
            <person name="Kim Y.M."/>
            <person name="Seo E."/>
            <person name="Kim K.T."/>
            <person name="Kim M.S."/>
            <person name="Lee J.M."/>
            <person name="Cheong K."/>
            <person name="Shin H.S."/>
            <person name="Kim S.B."/>
            <person name="Han K."/>
            <person name="Lee J."/>
            <person name="Park M."/>
            <person name="Lee H.A."/>
            <person name="Lee H.Y."/>
            <person name="Lee Y."/>
            <person name="Oh S."/>
            <person name="Lee J.H."/>
            <person name="Choi E."/>
            <person name="Choi E."/>
            <person name="Lee S.E."/>
            <person name="Jeon J."/>
            <person name="Kim H."/>
            <person name="Choi G."/>
            <person name="Song H."/>
            <person name="Lee J."/>
            <person name="Lee S.C."/>
            <person name="Kwon J.K."/>
            <person name="Lee H.Y."/>
            <person name="Koo N."/>
            <person name="Hong Y."/>
            <person name="Kim R.W."/>
            <person name="Kang W.H."/>
            <person name="Huh J.H."/>
            <person name="Kang B.C."/>
            <person name="Yang T.J."/>
            <person name="Lee Y.H."/>
            <person name="Bennetzen J.L."/>
            <person name="Choi D."/>
        </authorList>
    </citation>
    <scope>NUCLEOTIDE SEQUENCE [LARGE SCALE GENOMIC DNA]</scope>
    <source>
        <strain evidence="3">cv. CM334</strain>
    </source>
</reference>
<protein>
    <recommendedName>
        <fullName evidence="1">F-box associated beta-propeller type 3 domain-containing protein</fullName>
    </recommendedName>
</protein>
<proteinExistence type="predicted"/>
<accession>A0A2G2Y4L1</accession>
<sequence>MYCCPLSPVQLVEDVEKHKLDCPSKPKPSHCAIHSCYDGLAVIQVSDILDRDNFTILLWNPSTIESVVLLRIECPPGSLSRFGLGYDSINGEYKILHICQDLRSKTITIEILALKGTDIFKIWALKEYGVKGSWMLLLTVEEPDLSLNAKPTYLFADGEVLFRCMSYQHIVHTFRTLNGPFRSWPICDTMQGGSAFTESLISPKSLTY</sequence>
<dbReference type="InterPro" id="IPR013187">
    <property type="entry name" value="F-box-assoc_dom_typ3"/>
</dbReference>
<evidence type="ECO:0000313" key="3">
    <source>
        <dbReference type="Proteomes" id="UP000222542"/>
    </source>
</evidence>